<protein>
    <recommendedName>
        <fullName evidence="4">Gustatory receptor</fullName>
    </recommendedName>
</protein>
<proteinExistence type="evidence at transcript level"/>
<keyword evidence="2" id="KW-0812">Transmembrane</keyword>
<feature type="transmembrane region" description="Helical" evidence="2">
    <location>
        <begin position="215"/>
        <end position="231"/>
    </location>
</feature>
<evidence type="ECO:0008006" key="4">
    <source>
        <dbReference type="Google" id="ProtNLM"/>
    </source>
</evidence>
<feature type="transmembrane region" description="Helical" evidence="2">
    <location>
        <begin position="79"/>
        <end position="101"/>
    </location>
</feature>
<evidence type="ECO:0000256" key="2">
    <source>
        <dbReference type="SAM" id="Phobius"/>
    </source>
</evidence>
<feature type="region of interest" description="Disordered" evidence="1">
    <location>
        <begin position="20"/>
        <end position="41"/>
    </location>
</feature>
<evidence type="ECO:0000256" key="1">
    <source>
        <dbReference type="SAM" id="MobiDB-lite"/>
    </source>
</evidence>
<accession>G3MRZ8</accession>
<evidence type="ECO:0000313" key="3">
    <source>
        <dbReference type="EMBL" id="AEO36266.1"/>
    </source>
</evidence>
<keyword evidence="2" id="KW-0472">Membrane</keyword>
<name>G3MRZ8_AMBMU</name>
<organism evidence="3">
    <name type="scientific">Amblyomma maculatum</name>
    <name type="common">Gulf Coast tick</name>
    <dbReference type="NCBI Taxonomy" id="34609"/>
    <lineage>
        <taxon>Eukaryota</taxon>
        <taxon>Metazoa</taxon>
        <taxon>Ecdysozoa</taxon>
        <taxon>Arthropoda</taxon>
        <taxon>Chelicerata</taxon>
        <taxon>Arachnida</taxon>
        <taxon>Acari</taxon>
        <taxon>Parasitiformes</taxon>
        <taxon>Ixodida</taxon>
        <taxon>Ixodoidea</taxon>
        <taxon>Ixodidae</taxon>
        <taxon>Amblyomminae</taxon>
        <taxon>Amblyomma</taxon>
    </lineage>
</organism>
<feature type="compositionally biased region" description="Basic and acidic residues" evidence="1">
    <location>
        <begin position="28"/>
        <end position="40"/>
    </location>
</feature>
<keyword evidence="2" id="KW-1133">Transmembrane helix</keyword>
<reference evidence="3" key="1">
    <citation type="journal article" date="2011" name="PLoS ONE">
        <title>A deep insight into the sialotranscriptome of the gulf coast tick, Amblyomma maculatum.</title>
        <authorList>
            <person name="Karim S."/>
            <person name="Singh P."/>
            <person name="Ribeiro J.M."/>
        </authorList>
    </citation>
    <scope>NUCLEOTIDE SEQUENCE</scope>
    <source>
        <tissue evidence="3">Salivary gland</tissue>
    </source>
</reference>
<feature type="transmembrane region" description="Helical" evidence="2">
    <location>
        <begin position="121"/>
        <end position="144"/>
    </location>
</feature>
<dbReference type="AlphaFoldDB" id="G3MRZ8"/>
<feature type="transmembrane region" description="Helical" evidence="2">
    <location>
        <begin position="325"/>
        <end position="343"/>
    </location>
</feature>
<feature type="transmembrane region" description="Helical" evidence="2">
    <location>
        <begin position="175"/>
        <end position="195"/>
    </location>
</feature>
<feature type="transmembrane region" description="Helical" evidence="2">
    <location>
        <begin position="299"/>
        <end position="319"/>
    </location>
</feature>
<sequence length="378" mass="43194">MNASAYDVTRTKLTRIGPIADDVSPAHGDNRGYRREDEHTPSPYSNMLRSLAFQARLYRLCGCLFVKDMLAKAPRSPKVIWVHWYSLYAAACFIFYLWFEIDIVTRSPIVLGDTYRFFTKSLLVILNVVIILNACSNFLTMVFSCRKILDFFLKAARFEKEISIPTCKCCSQRHFLLSDLSTAMMFVVYFAGYMMALFYQEQKVDVDDVLNVQEIVDRVCCIFAAVLFFVYDSANMLTLRHSADVLERYVTFLKQQLEEYAGDNCLQCEMAAKKVQATRIQLTTVLELKNDINGIWQKSIVVSSIGILLVTCISLYTVITQGMKSTEIWIAIGYSAFASYEFFRLANVSQSLASAVQNIKNLCRRTLTLDRTVAYNVQ</sequence>
<dbReference type="EMBL" id="JO844649">
    <property type="protein sequence ID" value="AEO36266.1"/>
    <property type="molecule type" value="mRNA"/>
</dbReference>